<dbReference type="Proteomes" id="UP000294914">
    <property type="component" value="Unassembled WGS sequence"/>
</dbReference>
<organism evidence="1 2">
    <name type="scientific">Thiohalophilus thiocyanatoxydans</name>
    <dbReference type="NCBI Taxonomy" id="381308"/>
    <lineage>
        <taxon>Bacteria</taxon>
        <taxon>Pseudomonadati</taxon>
        <taxon>Pseudomonadota</taxon>
        <taxon>Gammaproteobacteria</taxon>
        <taxon>Thiohalomonadales</taxon>
        <taxon>Thiohalophilaceae</taxon>
        <taxon>Thiohalophilus</taxon>
    </lineage>
</organism>
<dbReference type="RefSeq" id="WP_134083862.1">
    <property type="nucleotide sequence ID" value="NZ_SOQX01000004.1"/>
</dbReference>
<protein>
    <recommendedName>
        <fullName evidence="3">FixH protein</fullName>
    </recommendedName>
</protein>
<evidence type="ECO:0000313" key="1">
    <source>
        <dbReference type="EMBL" id="TDY01162.1"/>
    </source>
</evidence>
<comment type="caution">
    <text evidence="1">The sequence shown here is derived from an EMBL/GenBank/DDBJ whole genome shotgun (WGS) entry which is preliminary data.</text>
</comment>
<proteinExistence type="predicted"/>
<accession>A0A4R8IK92</accession>
<evidence type="ECO:0008006" key="3">
    <source>
        <dbReference type="Google" id="ProtNLM"/>
    </source>
</evidence>
<keyword evidence="2" id="KW-1185">Reference proteome</keyword>
<sequence length="168" mass="18688">MSPLIKTGGLLLLVVLIAIAGGYSWVAIDHTDNDPAPAAPTETVSLQVTETACRDTRAACRATHPELGDISLRFPEGAYYMQRFEAELRLAKSTELDRVTLDLDMTEMDMGRNRFTLSPAGEGIWRGELLLPICVTGRVDWQVRVQLDRGERRYEAAFPLNVTRAPEQ</sequence>
<gene>
    <name evidence="1" type="ORF">EDC23_1909</name>
</gene>
<evidence type="ECO:0000313" key="2">
    <source>
        <dbReference type="Proteomes" id="UP000294914"/>
    </source>
</evidence>
<name>A0A4R8IK92_9GAMM</name>
<dbReference type="EMBL" id="SOQX01000004">
    <property type="protein sequence ID" value="TDY01162.1"/>
    <property type="molecule type" value="Genomic_DNA"/>
</dbReference>
<dbReference type="OrthoDB" id="5917490at2"/>
<reference evidence="1 2" key="1">
    <citation type="submission" date="2019-03" db="EMBL/GenBank/DDBJ databases">
        <title>Genomic Encyclopedia of Type Strains, Phase IV (KMG-IV): sequencing the most valuable type-strain genomes for metagenomic binning, comparative biology and taxonomic classification.</title>
        <authorList>
            <person name="Goeker M."/>
        </authorList>
    </citation>
    <scope>NUCLEOTIDE SEQUENCE [LARGE SCALE GENOMIC DNA]</scope>
    <source>
        <strain evidence="1 2">DSM 16326</strain>
    </source>
</reference>
<dbReference type="AlphaFoldDB" id="A0A4R8IK92"/>